<dbReference type="AlphaFoldDB" id="A0ABD4T5K4"/>
<keyword evidence="2" id="KW-1185">Reference proteome</keyword>
<comment type="caution">
    <text evidence="1">The sequence shown here is derived from an EMBL/GenBank/DDBJ whole genome shotgun (WGS) entry which is preliminary data.</text>
</comment>
<sequence length="162" mass="18716">MFTAIAQDCGYQDLSYTYDHDQLLELAEIHQPGRLEQITQERALQDRRTPWHIIPSKKIIDWVYRLDYICALDSNSITFGFDATEIPERVASKQQTLKTLRPLWQSLGVCKVAVVLLIPPSSSPDPHSLSYVQRDHLVEELYELITTMHEASADIQRHILAW</sequence>
<organism evidence="1 2">
    <name type="scientific">Lyngbya confervoides BDU141951</name>
    <dbReference type="NCBI Taxonomy" id="1574623"/>
    <lineage>
        <taxon>Bacteria</taxon>
        <taxon>Bacillati</taxon>
        <taxon>Cyanobacteriota</taxon>
        <taxon>Cyanophyceae</taxon>
        <taxon>Oscillatoriophycideae</taxon>
        <taxon>Oscillatoriales</taxon>
        <taxon>Microcoleaceae</taxon>
        <taxon>Lyngbya</taxon>
    </lineage>
</organism>
<proteinExistence type="predicted"/>
<evidence type="ECO:0000313" key="1">
    <source>
        <dbReference type="EMBL" id="MCM1983650.1"/>
    </source>
</evidence>
<gene>
    <name evidence="1" type="ORF">QQ91_0012560</name>
</gene>
<reference evidence="1 2" key="1">
    <citation type="journal article" date="2015" name="Genome Announc.">
        <title>Draft Genome Sequence of Filamentous Marine Cyanobacterium Lyngbya confervoides Strain BDU141951.</title>
        <authorList>
            <person name="Chandrababunaidu M.M."/>
            <person name="Sen D."/>
            <person name="Tripathy S."/>
        </authorList>
    </citation>
    <scope>NUCLEOTIDE SEQUENCE [LARGE SCALE GENOMIC DNA]</scope>
    <source>
        <strain evidence="1 2">BDU141951</strain>
    </source>
</reference>
<protein>
    <submittedName>
        <fullName evidence="1">Uncharacterized protein</fullName>
    </submittedName>
</protein>
<dbReference type="Proteomes" id="UP000031561">
    <property type="component" value="Unassembled WGS sequence"/>
</dbReference>
<evidence type="ECO:0000313" key="2">
    <source>
        <dbReference type="Proteomes" id="UP000031561"/>
    </source>
</evidence>
<accession>A0ABD4T5K4</accession>
<dbReference type="EMBL" id="JTHE03000067">
    <property type="protein sequence ID" value="MCM1983650.1"/>
    <property type="molecule type" value="Genomic_DNA"/>
</dbReference>
<dbReference type="RefSeq" id="WP_166282577.1">
    <property type="nucleotide sequence ID" value="NZ_JTHE03000067.1"/>
</dbReference>
<name>A0ABD4T5K4_9CYAN</name>